<keyword evidence="2 3" id="KW-0175">Coiled coil</keyword>
<dbReference type="Pfam" id="PF14772">
    <property type="entry name" value="NYD-SP28"/>
    <property type="match status" value="1"/>
</dbReference>
<reference evidence="7" key="1">
    <citation type="submission" date="2018-11" db="EMBL/GenBank/DDBJ databases">
        <authorList>
            <person name="Alioto T."/>
            <person name="Alioto T."/>
        </authorList>
    </citation>
    <scope>NUCLEOTIDE SEQUENCE</scope>
</reference>
<name>A0A8B6DGU4_MYTGA</name>
<evidence type="ECO:0000259" key="6">
    <source>
        <dbReference type="Pfam" id="PF14775"/>
    </source>
</evidence>
<dbReference type="GO" id="GO:0060285">
    <property type="term" value="P:cilium-dependent cell motility"/>
    <property type="evidence" value="ECO:0007669"/>
    <property type="project" value="TreeGrafter"/>
</dbReference>
<dbReference type="Pfam" id="PF14775">
    <property type="entry name" value="NYD-SP28_assoc"/>
    <property type="match status" value="1"/>
</dbReference>
<dbReference type="GO" id="GO:0005858">
    <property type="term" value="C:axonemal dynein complex"/>
    <property type="evidence" value="ECO:0007669"/>
    <property type="project" value="InterPro"/>
</dbReference>
<evidence type="ECO:0000256" key="1">
    <source>
        <dbReference type="ARBA" id="ARBA00009688"/>
    </source>
</evidence>
<dbReference type="OrthoDB" id="10260459at2759"/>
<dbReference type="EMBL" id="UYJE01003456">
    <property type="protein sequence ID" value="VDI19421.1"/>
    <property type="molecule type" value="Genomic_DNA"/>
</dbReference>
<evidence type="ECO:0000259" key="5">
    <source>
        <dbReference type="Pfam" id="PF14772"/>
    </source>
</evidence>
<evidence type="ECO:0000256" key="2">
    <source>
        <dbReference type="ARBA" id="ARBA00023054"/>
    </source>
</evidence>
<feature type="region of interest" description="Disordered" evidence="4">
    <location>
        <begin position="1"/>
        <end position="24"/>
    </location>
</feature>
<sequence>MSSNGDSDNEGPTVDSENPEERVAARRLRITRRIEAAKRAERGEDLDDAKEAKEELSKSRKQIEASRLRLTKLIEDGVELVTNIRVGCDAREAARRTDEEVKKQDRNGKLKHEGKTMAEKFENITKKWESALQKEIPQSLRAELKQQKDSCDQLVSDKNKIINDYQKVLKEKDDSHVKDLKKQAEDIELMTARMDEQIASLTKAYKEELREIENAFTAERNELLELQKKKWEDKMEGRRQKEIEYMKGREKRVEDFENSIHETRIKDSEEYNDIKISLETNIQILEQQLQQMKATYQLNQEKLEYNYQVLRKREDENNITRSQQKRKITRLSDVLSGLKIKLAKQEKQYKDENTQLSDDYKRITEQFRDLQRKSRHFMQADAKKFHDVWCMNEEECKELAHGVLEADRIVFEHQLGLKYQTPDVAFLENVGPLNIDESKKGGLSAHQLVQEIMSQTAGSQVEEAKEEDDADSIPADRKPVKSTLLSKINANVIKSILELLCDESGYLVEQKLNKLLTPLEKDERSLMKLDAIFTALGIETEEDIHLLSSYFMHVKGGKPQQTEEKETDEFDTQTDMTGEMEDIDEEIRKLTGKEGDNVSTNSESIELIHPNEVLKGLRAFVEENKQPPKEKGKQSHFKIQALEERDSSQDSEYWSKYAKLIDTPKERLWDALIEGLEKYSETLTSRSSLINETEALKQQNAELRMLLHQYVNSKVNAELEIPPTRVLQLEMNPMR</sequence>
<comment type="similarity">
    <text evidence="1">Belongs to the DRC1 family.</text>
</comment>
<accession>A0A8B6DGU4</accession>
<dbReference type="AlphaFoldDB" id="A0A8B6DGU4"/>
<evidence type="ECO:0000256" key="3">
    <source>
        <dbReference type="SAM" id="Coils"/>
    </source>
</evidence>
<feature type="coiled-coil region" evidence="3">
    <location>
        <begin position="268"/>
        <end position="302"/>
    </location>
</feature>
<feature type="domain" description="Dynein regulatory complex protein 1/2 N-terminal" evidence="5">
    <location>
        <begin position="88"/>
        <end position="187"/>
    </location>
</feature>
<dbReference type="InterPro" id="IPR039750">
    <property type="entry name" value="DRC1/DRC2"/>
</dbReference>
<keyword evidence="8" id="KW-1185">Reference proteome</keyword>
<evidence type="ECO:0000313" key="8">
    <source>
        <dbReference type="Proteomes" id="UP000596742"/>
    </source>
</evidence>
<dbReference type="GO" id="GO:0070286">
    <property type="term" value="P:axonemal dynein complex assembly"/>
    <property type="evidence" value="ECO:0007669"/>
    <property type="project" value="InterPro"/>
</dbReference>
<feature type="region of interest" description="Disordered" evidence="4">
    <location>
        <begin position="39"/>
        <end position="63"/>
    </location>
</feature>
<dbReference type="InterPro" id="IPR029440">
    <property type="entry name" value="DRC1_C"/>
</dbReference>
<feature type="coiled-coil region" evidence="3">
    <location>
        <begin position="328"/>
        <end position="373"/>
    </location>
</feature>
<comment type="caution">
    <text evidence="7">The sequence shown here is derived from an EMBL/GenBank/DDBJ whole genome shotgun (WGS) entry which is preliminary data.</text>
</comment>
<feature type="domain" description="Dynein regulatory complex protein 1 C-terminal" evidence="6">
    <location>
        <begin position="652"/>
        <end position="711"/>
    </location>
</feature>
<proteinExistence type="inferred from homology"/>
<evidence type="ECO:0000313" key="7">
    <source>
        <dbReference type="EMBL" id="VDI19421.1"/>
    </source>
</evidence>
<dbReference type="InterPro" id="IPR039505">
    <property type="entry name" value="DRC1/2_N"/>
</dbReference>
<dbReference type="Proteomes" id="UP000596742">
    <property type="component" value="Unassembled WGS sequence"/>
</dbReference>
<feature type="coiled-coil region" evidence="3">
    <location>
        <begin position="177"/>
        <end position="241"/>
    </location>
</feature>
<feature type="region of interest" description="Disordered" evidence="4">
    <location>
        <begin position="456"/>
        <end position="476"/>
    </location>
</feature>
<dbReference type="GO" id="GO:0003352">
    <property type="term" value="P:regulation of cilium movement"/>
    <property type="evidence" value="ECO:0007669"/>
    <property type="project" value="TreeGrafter"/>
</dbReference>
<dbReference type="PANTHER" id="PTHR21625:SF1">
    <property type="entry name" value="DYNEIN REGULATORY COMPLEX PROTEIN 1"/>
    <property type="match status" value="1"/>
</dbReference>
<dbReference type="PANTHER" id="PTHR21625">
    <property type="entry name" value="NYD-SP28 PROTEIN"/>
    <property type="match status" value="1"/>
</dbReference>
<gene>
    <name evidence="7" type="ORF">MGAL_10B004609</name>
</gene>
<evidence type="ECO:0000256" key="4">
    <source>
        <dbReference type="SAM" id="MobiDB-lite"/>
    </source>
</evidence>
<protein>
    <submittedName>
        <fullName evidence="7">Dynein regulatry complex protein 1</fullName>
    </submittedName>
</protein>
<organism evidence="7 8">
    <name type="scientific">Mytilus galloprovincialis</name>
    <name type="common">Mediterranean mussel</name>
    <dbReference type="NCBI Taxonomy" id="29158"/>
    <lineage>
        <taxon>Eukaryota</taxon>
        <taxon>Metazoa</taxon>
        <taxon>Spiralia</taxon>
        <taxon>Lophotrochozoa</taxon>
        <taxon>Mollusca</taxon>
        <taxon>Bivalvia</taxon>
        <taxon>Autobranchia</taxon>
        <taxon>Pteriomorphia</taxon>
        <taxon>Mytilida</taxon>
        <taxon>Mytiloidea</taxon>
        <taxon>Mytilidae</taxon>
        <taxon>Mytilinae</taxon>
        <taxon>Mytilus</taxon>
    </lineage>
</organism>